<accession>A0A1E4S6F6</accession>
<evidence type="ECO:0000256" key="5">
    <source>
        <dbReference type="ARBA" id="ARBA00022679"/>
    </source>
</evidence>
<keyword evidence="4" id="KW-0328">Glycosyltransferase</keyword>
<dbReference type="Pfam" id="PF02364">
    <property type="entry name" value="Glucan_synthase"/>
    <property type="match status" value="1"/>
</dbReference>
<dbReference type="InterPro" id="IPR003440">
    <property type="entry name" value="Glyco_trans_48_dom"/>
</dbReference>
<dbReference type="Pfam" id="PF14288">
    <property type="entry name" value="FKS1_dom1"/>
    <property type="match status" value="1"/>
</dbReference>
<feature type="transmembrane region" description="Helical" evidence="11">
    <location>
        <begin position="445"/>
        <end position="469"/>
    </location>
</feature>
<dbReference type="RefSeq" id="XP_020072134.1">
    <property type="nucleotide sequence ID" value="XM_020212480.1"/>
</dbReference>
<feature type="transmembrane region" description="Helical" evidence="11">
    <location>
        <begin position="1288"/>
        <end position="1312"/>
    </location>
</feature>
<protein>
    <recommendedName>
        <fullName evidence="3">1,3-beta-glucan synthase</fullName>
        <ecNumber evidence="3">2.4.1.34</ecNumber>
    </recommendedName>
    <alternativeName>
        <fullName evidence="9">1,3-beta-D-glucan-UDP glucosyltransferase</fullName>
    </alternativeName>
</protein>
<dbReference type="SMART" id="SM01205">
    <property type="entry name" value="FKS1_dom1"/>
    <property type="match status" value="1"/>
</dbReference>
<evidence type="ECO:0000256" key="4">
    <source>
        <dbReference type="ARBA" id="ARBA00022676"/>
    </source>
</evidence>
<feature type="transmembrane region" description="Helical" evidence="11">
    <location>
        <begin position="1728"/>
        <end position="1752"/>
    </location>
</feature>
<proteinExistence type="inferred from homology"/>
<feature type="transmembrane region" description="Helical" evidence="11">
    <location>
        <begin position="1239"/>
        <end position="1258"/>
    </location>
</feature>
<feature type="transmembrane region" description="Helical" evidence="11">
    <location>
        <begin position="612"/>
        <end position="637"/>
    </location>
</feature>
<evidence type="ECO:0000256" key="7">
    <source>
        <dbReference type="ARBA" id="ARBA00022989"/>
    </source>
</evidence>
<dbReference type="PANTHER" id="PTHR12741">
    <property type="entry name" value="LYST-INTERACTING PROTEIN LIP5 DOPAMINE RESPONSIVE PROTEIN DRG-1"/>
    <property type="match status" value="1"/>
</dbReference>
<feature type="transmembrane region" description="Helical" evidence="11">
    <location>
        <begin position="411"/>
        <end position="433"/>
    </location>
</feature>
<dbReference type="Proteomes" id="UP000094389">
    <property type="component" value="Unassembled WGS sequence"/>
</dbReference>
<evidence type="ECO:0000256" key="9">
    <source>
        <dbReference type="ARBA" id="ARBA00031935"/>
    </source>
</evidence>
<dbReference type="GO" id="GO:0006075">
    <property type="term" value="P:(1-&gt;3)-beta-D-glucan biosynthetic process"/>
    <property type="evidence" value="ECO:0007669"/>
    <property type="project" value="InterPro"/>
</dbReference>
<keyword evidence="14" id="KW-1185">Reference proteome</keyword>
<evidence type="ECO:0000256" key="11">
    <source>
        <dbReference type="SAM" id="Phobius"/>
    </source>
</evidence>
<keyword evidence="7 11" id="KW-1133">Transmembrane helix</keyword>
<feature type="transmembrane region" description="Helical" evidence="11">
    <location>
        <begin position="535"/>
        <end position="559"/>
    </location>
</feature>
<dbReference type="GO" id="GO:0005886">
    <property type="term" value="C:plasma membrane"/>
    <property type="evidence" value="ECO:0007669"/>
    <property type="project" value="TreeGrafter"/>
</dbReference>
<feature type="transmembrane region" description="Helical" evidence="11">
    <location>
        <begin position="1410"/>
        <end position="1426"/>
    </location>
</feature>
<evidence type="ECO:0000313" key="13">
    <source>
        <dbReference type="EMBL" id="ODV75095.1"/>
    </source>
</evidence>
<reference evidence="13 14" key="1">
    <citation type="journal article" date="2016" name="Proc. Natl. Acad. Sci. U.S.A.">
        <title>Comparative genomics of biotechnologically important yeasts.</title>
        <authorList>
            <person name="Riley R."/>
            <person name="Haridas S."/>
            <person name="Wolfe K.H."/>
            <person name="Lopes M.R."/>
            <person name="Hittinger C.T."/>
            <person name="Goeker M."/>
            <person name="Salamov A.A."/>
            <person name="Wisecaver J.H."/>
            <person name="Long T.M."/>
            <person name="Calvey C.H."/>
            <person name="Aerts A.L."/>
            <person name="Barry K.W."/>
            <person name="Choi C."/>
            <person name="Clum A."/>
            <person name="Coughlan A.Y."/>
            <person name="Deshpande S."/>
            <person name="Douglass A.P."/>
            <person name="Hanson S.J."/>
            <person name="Klenk H.-P."/>
            <person name="LaButti K.M."/>
            <person name="Lapidus A."/>
            <person name="Lindquist E.A."/>
            <person name="Lipzen A.M."/>
            <person name="Meier-Kolthoff J.P."/>
            <person name="Ohm R.A."/>
            <person name="Otillar R.P."/>
            <person name="Pangilinan J.L."/>
            <person name="Peng Y."/>
            <person name="Rokas A."/>
            <person name="Rosa C.A."/>
            <person name="Scheuner C."/>
            <person name="Sibirny A.A."/>
            <person name="Slot J.C."/>
            <person name="Stielow J.B."/>
            <person name="Sun H."/>
            <person name="Kurtzman C.P."/>
            <person name="Blackwell M."/>
            <person name="Grigoriev I.V."/>
            <person name="Jeffries T.W."/>
        </authorList>
    </citation>
    <scope>NUCLEOTIDE SEQUENCE [LARGE SCALE GENOMIC DNA]</scope>
    <source>
        <strain evidence="14">ATCC 18201 / CBS 1600 / BCRC 20928 / JCM 3617 / NBRC 0987 / NRRL Y-1542</strain>
    </source>
</reference>
<feature type="transmembrane region" description="Helical" evidence="11">
    <location>
        <begin position="1690"/>
        <end position="1707"/>
    </location>
</feature>
<keyword evidence="5" id="KW-0808">Transferase</keyword>
<feature type="transmembrane region" description="Helical" evidence="11">
    <location>
        <begin position="1534"/>
        <end position="1558"/>
    </location>
</feature>
<feature type="transmembrane region" description="Helical" evidence="11">
    <location>
        <begin position="1498"/>
        <end position="1519"/>
    </location>
</feature>
<sequence length="1806" mass="209486">MPNDHISTEPVPDIHPRNLADGIAGIEHNDWKEDTSLPVNALHDSRDAFPSWNNDDCPITQAEIYHIFEKLRDKFGFQCSSMENMFDHLMIQLDSRASRFHPLHALTSLHASYIGGENSNYKKWFFAARLNLDEEVGFSNMKLYGLAHRRNKKIAKRKNVDIKEARKRAKVLQDEFADNYMKIQYTPEELERNFDFIIADYKWKMKMQDLTPAQQVEQIALYLLIWGESNQMRFLPECICFIYKCAYDYYVSLECQSSNEKVPEGEFLDSIATPIYRFLRGQIYKISSDGSMTRRERDHKDIIGYDDVNQLFWYPEGIERIKMKSTGERLVDIPLSLRYLSLKDADWGNAFYKTYRETRTWLHLATNFNRIWIIHLSSFWFFTCFNSPTLYTHNYMQLLDNPPTKQSQLSLIALGGTLVCFIQLLATIAEWHFVPREWPGARLLFPRFLCLVLITVINVSPSVFIFGYFDLETHSNFAYMLSIVQLVIAIITAIYFAWRPLGSLFTSKTFSGQNRSHVASQTFTAAFSKLQGRSYWFSIFLWSSIFLAKYIESYFFLTLSLKDPIRVLSIMEMTRCVGDVYIGTFLCRHQAHITLGLVYLTDLILFFLDTYLWYIVCNCIFSMMLSFALGISILTPWRNVYSRLPKRIYSKVIASADMEVKYKPKILISQVWNAVIISMYREHLLPVEMVHKLLYHQVPSEVAGRKTLKSPSFFIAHDDSTYKSSEFFPPNSEAQRRISFFAQSLSTPIPEPIAVECMPVFTVLIPHYGEKIILSLKEIIKEANMNTKITLLEYLKKLYPTEWECFVADTKLMAKDNGLLPDARTKFDTTRKKSTPILENEEIPMSSDDNMRRTKIDDLPLYCLGFKDESPEYVLRTRIWASLRTQTLYRTASGFVNYVRALKLLYRIENPDMVQFYKNDQQALEDDLEIMAHRKFKMVIAMQRLASFKAHEREETDFLLKAFPEIKVAYLLKEKNPNDPDGEQVFYSCLIDGYCKLDDDGNRIPIYKVRLSGNPILGDGKSDNQNHALIFYRGEYIQVVDANQDNYLEECIKIRSLLAEFEELNLDTPLPYIPGIITKRAPDPVAIVGTREYIFSENIGVLGDVAAGKEQTFGTLFARTLAEIGGKLHYGHPDFLNAIFMTTRGGISKAQKGLHLNEDIYAGMNALLRGGRIKHCDYYQCGKGRDLGFGSILNFTTKIGAGMGEQILSREYYYLGTQLPLDRFLSFYYAHPGFHINNLFIVLSVQMFMIVLVNIGALKHESIICKYDKDVPYTDLQEPLGCYMLQPVLNWVTIFIFSVFLVFFIAFTPLLIQEMTERGLWRAFARFFHHIISLSPLFEVFVCQIYANSLLTDVTFGGARYISTGRGFAMSRVHFFYLYSKFTSSSIYAGAKIFLMLLFATLTIWQPALLWFYITLVSMILAPFIFNPHQFSFQDFFVDYRDFIHWLSRGNNNHRSNSWISFVKHSRARYTGYKKRMIGDPSEIGVQEVRKSRIWDTYFTELIVPLLNGIFLFFAYSFINSQNGVRNVKLTKAILRLVILTFLPIVINAVILAVVFGVSILAGTLCFFTSLASVFASFTHALSVLIYVGLFELVWFLEGWNFVRSLSCLLCIISFQEVVFAFLSTLVLSREYKHDKFNRMWWSGRWISKKVGWRLILAPSREYIVKIMEMSQFALDFILGHSILFVQTPFVFIPFIDKFHTMILLWLQPDKQHKRFFTKSKKRRRLVIVVKYFILYFLVIGMFMMLLLVPLLTAKYIPELYLSLEDGPLNGLIQPNNQWNDDTGVNVTSTIITTTGTMPVFKTHPW</sequence>
<evidence type="ECO:0000313" key="14">
    <source>
        <dbReference type="Proteomes" id="UP000094389"/>
    </source>
</evidence>
<comment type="catalytic activity">
    <reaction evidence="10">
        <text>[(1-&gt;3)-beta-D-glucosyl](n) + UDP-alpha-D-glucose = [(1-&gt;3)-beta-D-glucosyl](n+1) + UDP + H(+)</text>
        <dbReference type="Rhea" id="RHEA:21476"/>
        <dbReference type="Rhea" id="RHEA-COMP:11146"/>
        <dbReference type="Rhea" id="RHEA-COMP:14303"/>
        <dbReference type="ChEBI" id="CHEBI:15378"/>
        <dbReference type="ChEBI" id="CHEBI:37671"/>
        <dbReference type="ChEBI" id="CHEBI:58223"/>
        <dbReference type="ChEBI" id="CHEBI:58885"/>
        <dbReference type="EC" id="2.4.1.34"/>
    </reaction>
</comment>
<dbReference type="InterPro" id="IPR056261">
    <property type="entry name" value="FKS1-like_dom2"/>
</dbReference>
<evidence type="ECO:0000256" key="2">
    <source>
        <dbReference type="ARBA" id="ARBA00009040"/>
    </source>
</evidence>
<dbReference type="GO" id="GO:0051278">
    <property type="term" value="P:fungal-type cell wall polysaccharide biosynthetic process"/>
    <property type="evidence" value="ECO:0007669"/>
    <property type="project" value="TreeGrafter"/>
</dbReference>
<evidence type="ECO:0000256" key="10">
    <source>
        <dbReference type="ARBA" id="ARBA00047777"/>
    </source>
</evidence>
<feature type="domain" description="1,3-beta-glucan synthase component FKS1-like" evidence="12">
    <location>
        <begin position="213"/>
        <end position="326"/>
    </location>
</feature>
<dbReference type="GO" id="GO:0003843">
    <property type="term" value="F:1,3-beta-D-glucan synthase activity"/>
    <property type="evidence" value="ECO:0007669"/>
    <property type="project" value="UniProtKB-EC"/>
</dbReference>
<feature type="transmembrane region" description="Helical" evidence="11">
    <location>
        <begin position="1565"/>
        <end position="1590"/>
    </location>
</feature>
<feature type="transmembrane region" description="Helical" evidence="11">
    <location>
        <begin position="1324"/>
        <end position="1347"/>
    </location>
</feature>
<comment type="similarity">
    <text evidence="2">Belongs to the glycosyltransferase 48 family.</text>
</comment>
<evidence type="ECO:0000259" key="12">
    <source>
        <dbReference type="SMART" id="SM01205"/>
    </source>
</evidence>
<evidence type="ECO:0000256" key="6">
    <source>
        <dbReference type="ARBA" id="ARBA00022692"/>
    </source>
</evidence>
<organism evidence="13 14">
    <name type="scientific">Cyberlindnera jadinii (strain ATCC 18201 / CBS 1600 / BCRC 20928 / JCM 3617 / NBRC 0987 / NRRL Y-1542)</name>
    <name type="common">Torula yeast</name>
    <name type="synonym">Candida utilis</name>
    <dbReference type="NCBI Taxonomy" id="983966"/>
    <lineage>
        <taxon>Eukaryota</taxon>
        <taxon>Fungi</taxon>
        <taxon>Dikarya</taxon>
        <taxon>Ascomycota</taxon>
        <taxon>Saccharomycotina</taxon>
        <taxon>Saccharomycetes</taxon>
        <taxon>Phaffomycetales</taxon>
        <taxon>Phaffomycetaceae</taxon>
        <taxon>Cyberlindnera</taxon>
    </lineage>
</organism>
<evidence type="ECO:0000256" key="3">
    <source>
        <dbReference type="ARBA" id="ARBA00012589"/>
    </source>
</evidence>
<feature type="transmembrane region" description="Helical" evidence="11">
    <location>
        <begin position="1386"/>
        <end position="1404"/>
    </location>
</feature>
<dbReference type="GeneID" id="30986876"/>
<dbReference type="EMBL" id="KV453926">
    <property type="protein sequence ID" value="ODV75095.1"/>
    <property type="molecule type" value="Genomic_DNA"/>
</dbReference>
<gene>
    <name evidence="13" type="ORF">CYBJADRAFT_123391</name>
</gene>
<evidence type="ECO:0000256" key="8">
    <source>
        <dbReference type="ARBA" id="ARBA00023136"/>
    </source>
</evidence>
<feature type="transmembrane region" description="Helical" evidence="11">
    <location>
        <begin position="372"/>
        <end position="391"/>
    </location>
</feature>
<dbReference type="Pfam" id="PF23605">
    <property type="entry name" value="FKS1_dom2"/>
    <property type="match status" value="1"/>
</dbReference>
<dbReference type="OMA" id="LWFWITV"/>
<feature type="transmembrane region" description="Helical" evidence="11">
    <location>
        <begin position="476"/>
        <end position="498"/>
    </location>
</feature>
<feature type="transmembrane region" description="Helical" evidence="11">
    <location>
        <begin position="1602"/>
        <end position="1629"/>
    </location>
</feature>
<comment type="subcellular location">
    <subcellularLocation>
        <location evidence="1">Membrane</location>
        <topology evidence="1">Multi-pass membrane protein</topology>
    </subcellularLocation>
</comment>
<evidence type="ECO:0000256" key="1">
    <source>
        <dbReference type="ARBA" id="ARBA00004141"/>
    </source>
</evidence>
<dbReference type="STRING" id="983966.A0A1E4S6F6"/>
<dbReference type="PANTHER" id="PTHR12741:SF15">
    <property type="entry name" value="1,3-BETA-GLUCAN SYNTHASE COMPONENT FKS3"/>
    <property type="match status" value="1"/>
</dbReference>
<dbReference type="OrthoDB" id="1880850at2759"/>
<dbReference type="EC" id="2.4.1.34" evidence="3"/>
<dbReference type="GO" id="GO:0000148">
    <property type="term" value="C:1,3-beta-D-glucan synthase complex"/>
    <property type="evidence" value="ECO:0007669"/>
    <property type="project" value="InterPro"/>
</dbReference>
<keyword evidence="6 11" id="KW-0812">Transmembrane</keyword>
<name>A0A1E4S6F6_CYBJN</name>
<keyword evidence="8 11" id="KW-0472">Membrane</keyword>
<dbReference type="InterPro" id="IPR026899">
    <property type="entry name" value="FKS1-like_dom1"/>
</dbReference>